<keyword evidence="1" id="KW-0547">Nucleotide-binding</keyword>
<dbReference type="EMBL" id="JASJQH010001011">
    <property type="protein sequence ID" value="KAK9762309.1"/>
    <property type="molecule type" value="Genomic_DNA"/>
</dbReference>
<evidence type="ECO:0000259" key="3">
    <source>
        <dbReference type="Pfam" id="PF08544"/>
    </source>
</evidence>
<evidence type="ECO:0000313" key="4">
    <source>
        <dbReference type="EMBL" id="KAK9762309.1"/>
    </source>
</evidence>
<organism evidence="4 5">
    <name type="scientific">Basidiobolus ranarum</name>
    <dbReference type="NCBI Taxonomy" id="34480"/>
    <lineage>
        <taxon>Eukaryota</taxon>
        <taxon>Fungi</taxon>
        <taxon>Fungi incertae sedis</taxon>
        <taxon>Zoopagomycota</taxon>
        <taxon>Entomophthoromycotina</taxon>
        <taxon>Basidiobolomycetes</taxon>
        <taxon>Basidiobolales</taxon>
        <taxon>Basidiobolaceae</taxon>
        <taxon>Basidiobolus</taxon>
    </lineage>
</organism>
<reference evidence="4 5" key="1">
    <citation type="submission" date="2023-04" db="EMBL/GenBank/DDBJ databases">
        <title>Genome of Basidiobolus ranarum AG-B5.</title>
        <authorList>
            <person name="Stajich J.E."/>
            <person name="Carter-House D."/>
            <person name="Gryganskyi A."/>
        </authorList>
    </citation>
    <scope>NUCLEOTIDE SEQUENCE [LARGE SCALE GENOMIC DNA]</scope>
    <source>
        <strain evidence="4 5">AG-B5</strain>
    </source>
</reference>
<dbReference type="SUPFAM" id="SSF55060">
    <property type="entry name" value="GHMP Kinase, C-terminal domain"/>
    <property type="match status" value="1"/>
</dbReference>
<dbReference type="Pfam" id="PF08544">
    <property type="entry name" value="GHMP_kinases_C"/>
    <property type="match status" value="1"/>
</dbReference>
<feature type="domain" description="GHMP kinase C-terminal" evidence="3">
    <location>
        <begin position="48"/>
        <end position="119"/>
    </location>
</feature>
<dbReference type="PANTHER" id="PTHR10457:SF7">
    <property type="entry name" value="GALACTOKINASE-RELATED"/>
    <property type="match status" value="1"/>
</dbReference>
<dbReference type="InterPro" id="IPR013750">
    <property type="entry name" value="GHMP_kinase_C_dom"/>
</dbReference>
<evidence type="ECO:0000256" key="1">
    <source>
        <dbReference type="ARBA" id="ARBA00022741"/>
    </source>
</evidence>
<dbReference type="InterPro" id="IPR036554">
    <property type="entry name" value="GHMP_kinase_C_sf"/>
</dbReference>
<comment type="caution">
    <text evidence="4">The sequence shown here is derived from an EMBL/GenBank/DDBJ whole genome shotgun (WGS) entry which is preliminary data.</text>
</comment>
<dbReference type="PANTHER" id="PTHR10457">
    <property type="entry name" value="MEVALONATE KINASE/GALACTOKINASE"/>
    <property type="match status" value="1"/>
</dbReference>
<dbReference type="Gene3D" id="3.30.70.890">
    <property type="entry name" value="GHMP kinase, C-terminal domain"/>
    <property type="match status" value="1"/>
</dbReference>
<sequence length="159" mass="17872">MSKFPVHADLFQLYTRAIHVYSESLRVVKFRDICESNATNVTNSESILRQLGDLMNESQYSCRDNFNCSCPELEELPTICRKAGALGSRRTGAGWGGCTVSLVPEDQVEKFIETVKNEYFNRRFPYFTEEELDNAIFSSRPASGAFIFKKHAAANPIGG</sequence>
<dbReference type="Proteomes" id="UP001479436">
    <property type="component" value="Unassembled WGS sequence"/>
</dbReference>
<name>A0ABR2WLB5_9FUNG</name>
<evidence type="ECO:0000256" key="2">
    <source>
        <dbReference type="ARBA" id="ARBA00022840"/>
    </source>
</evidence>
<protein>
    <submittedName>
        <fullName evidence="4">Galactokinase</fullName>
        <ecNumber evidence="4">2.7.1.6</ecNumber>
    </submittedName>
</protein>
<dbReference type="GO" id="GO:0004335">
    <property type="term" value="F:galactokinase activity"/>
    <property type="evidence" value="ECO:0007669"/>
    <property type="project" value="UniProtKB-EC"/>
</dbReference>
<evidence type="ECO:0000313" key="5">
    <source>
        <dbReference type="Proteomes" id="UP001479436"/>
    </source>
</evidence>
<proteinExistence type="predicted"/>
<accession>A0ABR2WLB5</accession>
<keyword evidence="4" id="KW-0808">Transferase</keyword>
<gene>
    <name evidence="4" type="primary">GAL1_5</name>
    <name evidence="4" type="ORF">K7432_012099</name>
</gene>
<dbReference type="EC" id="2.7.1.6" evidence="4"/>
<keyword evidence="2" id="KW-0067">ATP-binding</keyword>
<keyword evidence="5" id="KW-1185">Reference proteome</keyword>